<feature type="compositionally biased region" description="Pro residues" evidence="1">
    <location>
        <begin position="1"/>
        <end position="20"/>
    </location>
</feature>
<proteinExistence type="predicted"/>
<dbReference type="Proteomes" id="UP000611500">
    <property type="component" value="Unassembled WGS sequence"/>
</dbReference>
<dbReference type="EMBL" id="BNAP01000008">
    <property type="protein sequence ID" value="GHG91631.1"/>
    <property type="molecule type" value="Genomic_DNA"/>
</dbReference>
<feature type="region of interest" description="Disordered" evidence="1">
    <location>
        <begin position="1"/>
        <end position="37"/>
    </location>
</feature>
<dbReference type="RefSeq" id="WP_035366546.1">
    <property type="nucleotide sequence ID" value="NZ_BNAP01000008.1"/>
</dbReference>
<keyword evidence="2" id="KW-0812">Transmembrane</keyword>
<evidence type="ECO:0008006" key="5">
    <source>
        <dbReference type="Google" id="ProtNLM"/>
    </source>
</evidence>
<protein>
    <recommendedName>
        <fullName evidence="5">RNA polymerase I-specific transcription initiation factor Rrn7</fullName>
    </recommendedName>
</protein>
<comment type="caution">
    <text evidence="3">The sequence shown here is derived from an EMBL/GenBank/DDBJ whole genome shotgun (WGS) entry which is preliminary data.</text>
</comment>
<name>A0A8J3H967_9RHOB</name>
<accession>A0A8J3H967</accession>
<evidence type="ECO:0000313" key="4">
    <source>
        <dbReference type="Proteomes" id="UP000611500"/>
    </source>
</evidence>
<reference evidence="3" key="2">
    <citation type="submission" date="2020-09" db="EMBL/GenBank/DDBJ databases">
        <authorList>
            <person name="Sun Q."/>
            <person name="Zhou Y."/>
        </authorList>
    </citation>
    <scope>NUCLEOTIDE SEQUENCE</scope>
    <source>
        <strain evidence="3">CGMCC 1.7081</strain>
    </source>
</reference>
<organism evidence="3 4">
    <name type="scientific">Pseudodonghicola xiamenensis</name>
    <dbReference type="NCBI Taxonomy" id="337702"/>
    <lineage>
        <taxon>Bacteria</taxon>
        <taxon>Pseudomonadati</taxon>
        <taxon>Pseudomonadota</taxon>
        <taxon>Alphaproteobacteria</taxon>
        <taxon>Rhodobacterales</taxon>
        <taxon>Paracoccaceae</taxon>
        <taxon>Pseudodonghicola</taxon>
    </lineage>
</organism>
<keyword evidence="2" id="KW-1133">Transmembrane helix</keyword>
<evidence type="ECO:0000256" key="2">
    <source>
        <dbReference type="SAM" id="Phobius"/>
    </source>
</evidence>
<reference evidence="3" key="1">
    <citation type="journal article" date="2014" name="Int. J. Syst. Evol. Microbiol.">
        <title>Complete genome sequence of Corynebacterium casei LMG S-19264T (=DSM 44701T), isolated from a smear-ripened cheese.</title>
        <authorList>
            <consortium name="US DOE Joint Genome Institute (JGI-PGF)"/>
            <person name="Walter F."/>
            <person name="Albersmeier A."/>
            <person name="Kalinowski J."/>
            <person name="Ruckert C."/>
        </authorList>
    </citation>
    <scope>NUCLEOTIDE SEQUENCE</scope>
    <source>
        <strain evidence="3">CGMCC 1.7081</strain>
    </source>
</reference>
<dbReference type="Gene3D" id="2.20.28.30">
    <property type="entry name" value="RNA polymerase ii, chain L"/>
    <property type="match status" value="1"/>
</dbReference>
<keyword evidence="2" id="KW-0472">Membrane</keyword>
<gene>
    <name evidence="3" type="ORF">GCM10010961_23060</name>
</gene>
<keyword evidence="4" id="KW-1185">Reference proteome</keyword>
<evidence type="ECO:0000256" key="1">
    <source>
        <dbReference type="SAM" id="MobiDB-lite"/>
    </source>
</evidence>
<dbReference type="PANTHER" id="PTHR37826:SF3">
    <property type="entry name" value="J DOMAIN-CONTAINING PROTEIN"/>
    <property type="match status" value="1"/>
</dbReference>
<evidence type="ECO:0000313" key="3">
    <source>
        <dbReference type="EMBL" id="GHG91631.1"/>
    </source>
</evidence>
<sequence length="393" mass="44033">MTATPPPPPPPGVPPAPPVSPAAKPTPTSEVQNGGEHRFPCEQCGADYRFDPGQGRLVCDHCGHTQAIETSPWGKAKLKELDYEAARANHLPASDSEETRTVTCPNCGSQFEFDPATHAAECPFCATPVVTDTGISRKLKPRGVLPFAIDERDAHKAMTDWLGRLWFAPNGLKEYARKGRRMQGIYVPYWTFDADTQTSYRGERGDTYYETRTVVRNGQRMQEQVPRIRWTPRSGRVARFFDDILVLASRSLPKRYTDALEPWDLASLEPYRPEYLAGFRSEAYTVGLEEGYGEATDYMARVIERDVRIDIGGDQQRIHALNTRISDVTFKHVLLPVWLAAYKYRGETYRFVVNARTGRVQGERPWSAIKIAIAVILGLIVAAVVGYIASQNQ</sequence>
<feature type="transmembrane region" description="Helical" evidence="2">
    <location>
        <begin position="366"/>
        <end position="389"/>
    </location>
</feature>
<dbReference type="AlphaFoldDB" id="A0A8J3H967"/>
<dbReference type="PANTHER" id="PTHR37826">
    <property type="entry name" value="FLOTILLIN BAND_7_5 DOMAIN PROTEIN"/>
    <property type="match status" value="1"/>
</dbReference>